<keyword evidence="1" id="KW-0489">Methyltransferase</keyword>
<dbReference type="GO" id="GO:0008168">
    <property type="term" value="F:methyltransferase activity"/>
    <property type="evidence" value="ECO:0007669"/>
    <property type="project" value="UniProtKB-KW"/>
</dbReference>
<evidence type="ECO:0000313" key="2">
    <source>
        <dbReference type="Proteomes" id="UP000015344"/>
    </source>
</evidence>
<dbReference type="AlphaFoldDB" id="S9SH26"/>
<dbReference type="PATRIC" id="fig|1117108.3.peg.4552"/>
<protein>
    <submittedName>
        <fullName evidence="1">Methyltransferase type 11</fullName>
    </submittedName>
</protein>
<dbReference type="eggNOG" id="COG3963">
    <property type="taxonomic scope" value="Bacteria"/>
</dbReference>
<reference evidence="1 2" key="1">
    <citation type="submission" date="2013-05" db="EMBL/GenBank/DDBJ databases">
        <authorList>
            <person name="Strain E.A."/>
            <person name="Brown E."/>
            <person name="Allard M.W."/>
            <person name="Luo Y.L."/>
        </authorList>
    </citation>
    <scope>NUCLEOTIDE SEQUENCE [LARGE SCALE GENOMIC DNA]</scope>
    <source>
        <strain evidence="1 2">TS-15</strain>
    </source>
</reference>
<dbReference type="CDD" id="cd02440">
    <property type="entry name" value="AdoMet_MTases"/>
    <property type="match status" value="1"/>
</dbReference>
<sequence>MSGSRKLAVVGFQWVQLLLVDVELVLLMVKNCVLYASTLLSAESRIQKSFRTHLDLIQNNPPMIPRHVGYDNDIQVGREKGRCHMSVNMIREKLLFLNTFFRTPKQIGSIAPSSRFLAQRMMDAVDWQEVQLVAELGAGTGAITRFIDTVKQDTARVILFEKDPLLLERLQDNYPEYAAYPDAGELGKILGDESREKLDCVLSGLPFFNFPQQLRDHLIEEIFASLKPGGLFVAFQYSQQMKPHLARYFDIENIHFVFLNVPPAFVYVCRKGSGLQ</sequence>
<gene>
    <name evidence="1" type="ORF">PAALTS15_22073</name>
</gene>
<accession>S9SH26</accession>
<proteinExistence type="predicted"/>
<dbReference type="InterPro" id="IPR029063">
    <property type="entry name" value="SAM-dependent_MTases_sf"/>
</dbReference>
<dbReference type="GO" id="GO:0032259">
    <property type="term" value="P:methylation"/>
    <property type="evidence" value="ECO:0007669"/>
    <property type="project" value="UniProtKB-KW"/>
</dbReference>
<keyword evidence="1" id="KW-0808">Transferase</keyword>
<dbReference type="SUPFAM" id="SSF53335">
    <property type="entry name" value="S-adenosyl-L-methionine-dependent methyltransferases"/>
    <property type="match status" value="1"/>
</dbReference>
<evidence type="ECO:0000313" key="1">
    <source>
        <dbReference type="EMBL" id="EPY05107.1"/>
    </source>
</evidence>
<name>S9SH26_PAEAL</name>
<comment type="caution">
    <text evidence="1">The sequence shown here is derived from an EMBL/GenBank/DDBJ whole genome shotgun (WGS) entry which is preliminary data.</text>
</comment>
<dbReference type="Gene3D" id="3.40.50.150">
    <property type="entry name" value="Vaccinia Virus protein VP39"/>
    <property type="match status" value="1"/>
</dbReference>
<dbReference type="EMBL" id="ATMT01000071">
    <property type="protein sequence ID" value="EPY05107.1"/>
    <property type="molecule type" value="Genomic_DNA"/>
</dbReference>
<organism evidence="1 2">
    <name type="scientific">Paenibacillus alvei TS-15</name>
    <dbReference type="NCBI Taxonomy" id="1117108"/>
    <lineage>
        <taxon>Bacteria</taxon>
        <taxon>Bacillati</taxon>
        <taxon>Bacillota</taxon>
        <taxon>Bacilli</taxon>
        <taxon>Bacillales</taxon>
        <taxon>Paenibacillaceae</taxon>
        <taxon>Paenibacillus</taxon>
    </lineage>
</organism>
<dbReference type="Proteomes" id="UP000015344">
    <property type="component" value="Unassembled WGS sequence"/>
</dbReference>